<dbReference type="OrthoDB" id="8122554at2759"/>
<dbReference type="AlphaFoldDB" id="A0A9Q0NGT0"/>
<name>A0A9Q0NGT0_9DIPT</name>
<comment type="caution">
    <text evidence="1">The sequence shown here is derived from an EMBL/GenBank/DDBJ whole genome shotgun (WGS) entry which is preliminary data.</text>
</comment>
<gene>
    <name evidence="1" type="ORF">Bhyg_05267</name>
</gene>
<reference evidence="1" key="1">
    <citation type="submission" date="2022-07" db="EMBL/GenBank/DDBJ databases">
        <authorList>
            <person name="Trinca V."/>
            <person name="Uliana J.V.C."/>
            <person name="Torres T.T."/>
            <person name="Ward R.J."/>
            <person name="Monesi N."/>
        </authorList>
    </citation>
    <scope>NUCLEOTIDE SEQUENCE</scope>
    <source>
        <strain evidence="1">HSMRA1968</strain>
        <tissue evidence="1">Whole embryos</tissue>
    </source>
</reference>
<keyword evidence="2" id="KW-1185">Reference proteome</keyword>
<sequence length="104" mass="12075">MAQSNQNNNDRNKYKYIQRIAVKVPTFWNDVPEIWLAQFESQIYDTRTIDDKFEFYAISQWTYMSSCVAKQLITSPASDEIANKSTSVSSNEFESDNIGYIIVI</sequence>
<dbReference type="Proteomes" id="UP001151699">
    <property type="component" value="Chromosome A"/>
</dbReference>
<protein>
    <submittedName>
        <fullName evidence="1">Uncharacterized protein</fullName>
    </submittedName>
</protein>
<accession>A0A9Q0NGT0</accession>
<evidence type="ECO:0000313" key="2">
    <source>
        <dbReference type="Proteomes" id="UP001151699"/>
    </source>
</evidence>
<dbReference type="EMBL" id="WJQU01000001">
    <property type="protein sequence ID" value="KAJ6650024.1"/>
    <property type="molecule type" value="Genomic_DNA"/>
</dbReference>
<proteinExistence type="predicted"/>
<evidence type="ECO:0000313" key="1">
    <source>
        <dbReference type="EMBL" id="KAJ6650024.1"/>
    </source>
</evidence>
<organism evidence="1 2">
    <name type="scientific">Pseudolycoriella hygida</name>
    <dbReference type="NCBI Taxonomy" id="35572"/>
    <lineage>
        <taxon>Eukaryota</taxon>
        <taxon>Metazoa</taxon>
        <taxon>Ecdysozoa</taxon>
        <taxon>Arthropoda</taxon>
        <taxon>Hexapoda</taxon>
        <taxon>Insecta</taxon>
        <taxon>Pterygota</taxon>
        <taxon>Neoptera</taxon>
        <taxon>Endopterygota</taxon>
        <taxon>Diptera</taxon>
        <taxon>Nematocera</taxon>
        <taxon>Sciaroidea</taxon>
        <taxon>Sciaridae</taxon>
        <taxon>Pseudolycoriella</taxon>
    </lineage>
</organism>